<keyword evidence="3" id="KW-0028">Amino-acid biosynthesis</keyword>
<dbReference type="InterPro" id="IPR002912">
    <property type="entry name" value="ACT_dom"/>
</dbReference>
<dbReference type="CDD" id="cd04905">
    <property type="entry name" value="ACT_CM-PDT"/>
    <property type="match status" value="1"/>
</dbReference>
<dbReference type="Gene3D" id="3.40.190.10">
    <property type="entry name" value="Periplasmic binding protein-like II"/>
    <property type="match status" value="2"/>
</dbReference>
<evidence type="ECO:0000256" key="7">
    <source>
        <dbReference type="ARBA" id="ARBA00047848"/>
    </source>
</evidence>
<comment type="pathway">
    <text evidence="1">Amino-acid biosynthesis; L-phenylalanine biosynthesis; phenylpyruvate from prephenate: step 1/1.</text>
</comment>
<keyword evidence="4" id="KW-0057">Aromatic amino acid biosynthesis</keyword>
<proteinExistence type="predicted"/>
<evidence type="ECO:0000256" key="5">
    <source>
        <dbReference type="ARBA" id="ARBA00023222"/>
    </source>
</evidence>
<dbReference type="CDD" id="cd13532">
    <property type="entry name" value="PBP2_PDT_like"/>
    <property type="match status" value="1"/>
</dbReference>
<evidence type="ECO:0000313" key="11">
    <source>
        <dbReference type="Proteomes" id="UP000799421"/>
    </source>
</evidence>
<dbReference type="UniPathway" id="UPA00121">
    <property type="reaction ID" value="UER00345"/>
</dbReference>
<evidence type="ECO:0000256" key="4">
    <source>
        <dbReference type="ARBA" id="ARBA00023141"/>
    </source>
</evidence>
<evidence type="ECO:0000313" key="10">
    <source>
        <dbReference type="EMBL" id="KAF2861963.1"/>
    </source>
</evidence>
<reference evidence="10" key="1">
    <citation type="journal article" date="2020" name="Stud. Mycol.">
        <title>101 Dothideomycetes genomes: a test case for predicting lifestyles and emergence of pathogens.</title>
        <authorList>
            <person name="Haridas S."/>
            <person name="Albert R."/>
            <person name="Binder M."/>
            <person name="Bloem J."/>
            <person name="Labutti K."/>
            <person name="Salamov A."/>
            <person name="Andreopoulos B."/>
            <person name="Baker S."/>
            <person name="Barry K."/>
            <person name="Bills G."/>
            <person name="Bluhm B."/>
            <person name="Cannon C."/>
            <person name="Castanera R."/>
            <person name="Culley D."/>
            <person name="Daum C."/>
            <person name="Ezra D."/>
            <person name="Gonzalez J."/>
            <person name="Henrissat B."/>
            <person name="Kuo A."/>
            <person name="Liang C."/>
            <person name="Lipzen A."/>
            <person name="Lutzoni F."/>
            <person name="Magnuson J."/>
            <person name="Mondo S."/>
            <person name="Nolan M."/>
            <person name="Ohm R."/>
            <person name="Pangilinan J."/>
            <person name="Park H.-J."/>
            <person name="Ramirez L."/>
            <person name="Alfaro M."/>
            <person name="Sun H."/>
            <person name="Tritt A."/>
            <person name="Yoshinaga Y."/>
            <person name="Zwiers L.-H."/>
            <person name="Turgeon B."/>
            <person name="Goodwin S."/>
            <person name="Spatafora J."/>
            <person name="Crous P."/>
            <person name="Grigoriev I."/>
        </authorList>
    </citation>
    <scope>NUCLEOTIDE SEQUENCE</scope>
    <source>
        <strain evidence="10">CBS 480.64</strain>
    </source>
</reference>
<sequence>MPPPERISYLGPAYSYTWEAAQCLIPDGGQTVPKPTIAQIFSSVCQGEAGLGIVPFENSSNGSVHVTLDLLRDCIQGTYDSIQVKGEVQVPVRHCLAVKKSETTTTEIKKVYTHPQAWGQCKTFLATLPQETERIDTSSTSRAAELVAASADGDSVAAICSRSAAKGYDLTISKEGIEDRPGNGTRFLVLEHSGRGSAPPAPPEDGQVKSLIAFTVREDAPGALAAALAVFHNHGLNLTSINSRPSGESNWNYCFFVECVSPNTVLDVTMRDLGTSTRECKWLGSWKV</sequence>
<dbReference type="AlphaFoldDB" id="A0A6A7C3M3"/>
<accession>A0A6A7C3M3</accession>
<evidence type="ECO:0000256" key="3">
    <source>
        <dbReference type="ARBA" id="ARBA00022605"/>
    </source>
</evidence>
<gene>
    <name evidence="10" type="ORF">K470DRAFT_26477</name>
</gene>
<keyword evidence="5" id="KW-0584">Phenylalanine biosynthesis</keyword>
<dbReference type="Pfam" id="PF01842">
    <property type="entry name" value="ACT"/>
    <property type="match status" value="1"/>
</dbReference>
<dbReference type="FunFam" id="3.40.190.10:FF:000034">
    <property type="entry name" value="Chorismate mutase/prephenate dehydratase"/>
    <property type="match status" value="1"/>
</dbReference>
<dbReference type="InterPro" id="IPR001086">
    <property type="entry name" value="Preph_deHydtase"/>
</dbReference>
<dbReference type="EMBL" id="MU005969">
    <property type="protein sequence ID" value="KAF2861963.1"/>
    <property type="molecule type" value="Genomic_DNA"/>
</dbReference>
<evidence type="ECO:0000259" key="8">
    <source>
        <dbReference type="PROSITE" id="PS51171"/>
    </source>
</evidence>
<evidence type="ECO:0000256" key="2">
    <source>
        <dbReference type="ARBA" id="ARBA00013147"/>
    </source>
</evidence>
<dbReference type="Proteomes" id="UP000799421">
    <property type="component" value="Unassembled WGS sequence"/>
</dbReference>
<dbReference type="InterPro" id="IPR008242">
    <property type="entry name" value="Chor_mutase/pphenate_deHydtase"/>
</dbReference>
<dbReference type="PIRSF" id="PIRSF001500">
    <property type="entry name" value="Chor_mut_pdt_Ppr"/>
    <property type="match status" value="1"/>
</dbReference>
<dbReference type="Pfam" id="PF00800">
    <property type="entry name" value="PDT"/>
    <property type="match status" value="1"/>
</dbReference>
<dbReference type="PANTHER" id="PTHR21022:SF19">
    <property type="entry name" value="PREPHENATE DEHYDRATASE-RELATED"/>
    <property type="match status" value="1"/>
</dbReference>
<dbReference type="EC" id="4.2.1.51" evidence="2"/>
<keyword evidence="6" id="KW-0456">Lyase</keyword>
<comment type="catalytic activity">
    <reaction evidence="7">
        <text>prephenate + H(+) = 3-phenylpyruvate + CO2 + H2O</text>
        <dbReference type="Rhea" id="RHEA:21648"/>
        <dbReference type="ChEBI" id="CHEBI:15377"/>
        <dbReference type="ChEBI" id="CHEBI:15378"/>
        <dbReference type="ChEBI" id="CHEBI:16526"/>
        <dbReference type="ChEBI" id="CHEBI:18005"/>
        <dbReference type="ChEBI" id="CHEBI:29934"/>
        <dbReference type="EC" id="4.2.1.51"/>
    </reaction>
</comment>
<dbReference type="GO" id="GO:0005737">
    <property type="term" value="C:cytoplasm"/>
    <property type="evidence" value="ECO:0007669"/>
    <property type="project" value="TreeGrafter"/>
</dbReference>
<name>A0A6A7C3M3_9PEZI</name>
<evidence type="ECO:0000256" key="6">
    <source>
        <dbReference type="ARBA" id="ARBA00023239"/>
    </source>
</evidence>
<dbReference type="PANTHER" id="PTHR21022">
    <property type="entry name" value="PREPHENATE DEHYDRATASE P PROTEIN"/>
    <property type="match status" value="1"/>
</dbReference>
<organism evidence="10 11">
    <name type="scientific">Piedraia hortae CBS 480.64</name>
    <dbReference type="NCBI Taxonomy" id="1314780"/>
    <lineage>
        <taxon>Eukaryota</taxon>
        <taxon>Fungi</taxon>
        <taxon>Dikarya</taxon>
        <taxon>Ascomycota</taxon>
        <taxon>Pezizomycotina</taxon>
        <taxon>Dothideomycetes</taxon>
        <taxon>Dothideomycetidae</taxon>
        <taxon>Capnodiales</taxon>
        <taxon>Piedraiaceae</taxon>
        <taxon>Piedraia</taxon>
    </lineage>
</organism>
<dbReference type="SUPFAM" id="SSF53850">
    <property type="entry name" value="Periplasmic binding protein-like II"/>
    <property type="match status" value="1"/>
</dbReference>
<evidence type="ECO:0000256" key="1">
    <source>
        <dbReference type="ARBA" id="ARBA00004741"/>
    </source>
</evidence>
<evidence type="ECO:0000259" key="9">
    <source>
        <dbReference type="PROSITE" id="PS51671"/>
    </source>
</evidence>
<dbReference type="OrthoDB" id="983542at2759"/>
<feature type="domain" description="Prephenate dehydratase" evidence="8">
    <location>
        <begin position="6"/>
        <end position="192"/>
    </location>
</feature>
<dbReference type="Gene3D" id="3.30.70.260">
    <property type="match status" value="1"/>
</dbReference>
<dbReference type="PROSITE" id="PS51671">
    <property type="entry name" value="ACT"/>
    <property type="match status" value="1"/>
</dbReference>
<protein>
    <recommendedName>
        <fullName evidence="2">prephenate dehydratase</fullName>
        <ecNumber evidence="2">4.2.1.51</ecNumber>
    </recommendedName>
</protein>
<dbReference type="NCBIfam" id="NF008865">
    <property type="entry name" value="PRK11898.1"/>
    <property type="match status" value="1"/>
</dbReference>
<dbReference type="InterPro" id="IPR045865">
    <property type="entry name" value="ACT-like_dom_sf"/>
</dbReference>
<dbReference type="PROSITE" id="PS51171">
    <property type="entry name" value="PREPHENATE_DEHYDR_3"/>
    <property type="match status" value="1"/>
</dbReference>
<dbReference type="GO" id="GO:0004664">
    <property type="term" value="F:prephenate dehydratase activity"/>
    <property type="evidence" value="ECO:0007669"/>
    <property type="project" value="UniProtKB-EC"/>
</dbReference>
<feature type="domain" description="ACT" evidence="9">
    <location>
        <begin position="212"/>
        <end position="288"/>
    </location>
</feature>
<dbReference type="SUPFAM" id="SSF55021">
    <property type="entry name" value="ACT-like"/>
    <property type="match status" value="1"/>
</dbReference>
<keyword evidence="11" id="KW-1185">Reference proteome</keyword>
<dbReference type="GO" id="GO:0009094">
    <property type="term" value="P:L-phenylalanine biosynthetic process"/>
    <property type="evidence" value="ECO:0007669"/>
    <property type="project" value="UniProtKB-UniPathway"/>
</dbReference>